<dbReference type="EMBL" id="JOTA01000002">
    <property type="protein sequence ID" value="KFM22231.1"/>
    <property type="molecule type" value="Genomic_DNA"/>
</dbReference>
<evidence type="ECO:0000313" key="1">
    <source>
        <dbReference type="EMBL" id="KFM22231.1"/>
    </source>
</evidence>
<organism evidence="1 2">
    <name type="scientific">Marine Group I thaumarchaeote SCGC AAA799-B03</name>
    <dbReference type="NCBI Taxonomy" id="1502289"/>
    <lineage>
        <taxon>Archaea</taxon>
        <taxon>Nitrososphaerota</taxon>
        <taxon>Marine Group I</taxon>
    </lineage>
</organism>
<sequence>MNLLIVGKIGMKRCETIKLIDKIDDRDSSIPIDCSFVCLTIMLFIKNIPKFKGDNQYKKF</sequence>
<evidence type="ECO:0000313" key="2">
    <source>
        <dbReference type="Proteomes" id="UP000029384"/>
    </source>
</evidence>
<accession>A0A087S927</accession>
<keyword evidence="2" id="KW-1185">Reference proteome</keyword>
<dbReference type="AlphaFoldDB" id="A0A087S927"/>
<name>A0A087S927_9ARCH</name>
<gene>
    <name evidence="1" type="ORF">AAA799B03_00131</name>
</gene>
<comment type="caution">
    <text evidence="1">The sequence shown here is derived from an EMBL/GenBank/DDBJ whole genome shotgun (WGS) entry which is preliminary data.</text>
</comment>
<reference evidence="1 2" key="1">
    <citation type="submission" date="2014-06" db="EMBL/GenBank/DDBJ databases">
        <authorList>
            <person name="Ngugi D.K."/>
            <person name="Blom J."/>
            <person name="Alam I."/>
            <person name="Rashid M."/>
            <person name="Baalawi W."/>
            <person name="Zhang G."/>
            <person name="Hikmawan T."/>
            <person name="Guan Y."/>
            <person name="Antunes A."/>
            <person name="Siam R."/>
            <person name="El-Dorry H."/>
            <person name="Bajic V."/>
            <person name="Stingl U."/>
        </authorList>
    </citation>
    <scope>NUCLEOTIDE SEQUENCE [LARGE SCALE GENOMIC DNA]</scope>
    <source>
        <strain evidence="1">SCGC AAA799-B03</strain>
    </source>
</reference>
<dbReference type="Proteomes" id="UP000029384">
    <property type="component" value="Unassembled WGS sequence"/>
</dbReference>
<proteinExistence type="predicted"/>
<protein>
    <submittedName>
        <fullName evidence="1">Uncharacterized protein</fullName>
    </submittedName>
</protein>